<feature type="transmembrane region" description="Helical" evidence="10">
    <location>
        <begin position="153"/>
        <end position="178"/>
    </location>
</feature>
<dbReference type="GO" id="GO:0005385">
    <property type="term" value="F:zinc ion transmembrane transporter activity"/>
    <property type="evidence" value="ECO:0007669"/>
    <property type="project" value="TreeGrafter"/>
</dbReference>
<organism evidence="13 14">
    <name type="scientific">Coraliomargarita sinensis</name>
    <dbReference type="NCBI Taxonomy" id="2174842"/>
    <lineage>
        <taxon>Bacteria</taxon>
        <taxon>Pseudomonadati</taxon>
        <taxon>Verrucomicrobiota</taxon>
        <taxon>Opitutia</taxon>
        <taxon>Puniceicoccales</taxon>
        <taxon>Coraliomargaritaceae</taxon>
        <taxon>Coraliomargarita</taxon>
    </lineage>
</organism>
<feature type="transmembrane region" description="Helical" evidence="10">
    <location>
        <begin position="18"/>
        <end position="39"/>
    </location>
</feature>
<comment type="subcellular location">
    <subcellularLocation>
        <location evidence="1">Membrane</location>
        <topology evidence="1">Multi-pass membrane protein</topology>
    </subcellularLocation>
</comment>
<evidence type="ECO:0000256" key="2">
    <source>
        <dbReference type="ARBA" id="ARBA00008873"/>
    </source>
</evidence>
<reference evidence="13 14" key="1">
    <citation type="submission" date="2018-05" db="EMBL/GenBank/DDBJ databases">
        <title>Coraliomargarita sinensis sp. nov., isolated from a marine solar saltern.</title>
        <authorList>
            <person name="Zhou L.Y."/>
        </authorList>
    </citation>
    <scope>NUCLEOTIDE SEQUENCE [LARGE SCALE GENOMIC DNA]</scope>
    <source>
        <strain evidence="13 14">WN38</strain>
    </source>
</reference>
<dbReference type="SUPFAM" id="SSF161111">
    <property type="entry name" value="Cation efflux protein transmembrane domain-like"/>
    <property type="match status" value="1"/>
</dbReference>
<keyword evidence="5" id="KW-0862">Zinc</keyword>
<dbReference type="PANTHER" id="PTHR11562">
    <property type="entry name" value="CATION EFFLUX PROTEIN/ ZINC TRANSPORTER"/>
    <property type="match status" value="1"/>
</dbReference>
<evidence type="ECO:0000256" key="1">
    <source>
        <dbReference type="ARBA" id="ARBA00004141"/>
    </source>
</evidence>
<dbReference type="Pfam" id="PF01545">
    <property type="entry name" value="Cation_efflux"/>
    <property type="match status" value="1"/>
</dbReference>
<name>A0A317ZCT4_9BACT</name>
<dbReference type="OrthoDB" id="9809646at2"/>
<proteinExistence type="inferred from homology"/>
<dbReference type="SUPFAM" id="SSF160240">
    <property type="entry name" value="Cation efflux protein cytoplasmic domain-like"/>
    <property type="match status" value="1"/>
</dbReference>
<keyword evidence="7" id="KW-0406">Ion transport</keyword>
<dbReference type="GO" id="GO:0005886">
    <property type="term" value="C:plasma membrane"/>
    <property type="evidence" value="ECO:0007669"/>
    <property type="project" value="TreeGrafter"/>
</dbReference>
<evidence type="ECO:0000259" key="12">
    <source>
        <dbReference type="Pfam" id="PF16916"/>
    </source>
</evidence>
<dbReference type="InterPro" id="IPR002524">
    <property type="entry name" value="Cation_efflux"/>
</dbReference>
<dbReference type="NCBIfam" id="TIGR01297">
    <property type="entry name" value="CDF"/>
    <property type="match status" value="1"/>
</dbReference>
<feature type="region of interest" description="Disordered" evidence="9">
    <location>
        <begin position="285"/>
        <end position="305"/>
    </location>
</feature>
<sequence>MAHDHHHSHGTEDVSDGVLLWSVIINFGLSIFEFIAGAVSGSVALMADALHNTNDAAALLIAYVARKISRKGADEAFTFGYRRAELIGAMIQLTALILVGLYLIYEAAGRFVSPEPLLGLWIMAAAGIALLVDMVTAWLLWAMSKGSLNVKAAFLHNLTDAAASLAVLVGGATIYWLGWSWVDPVLTLIIAGYILYMSFGMLRKTSRILMQGTPPELSLREVADAIEAIEGVGNAHHLHVWELDEHHRALEAHVVMTVAVTDQSDLRQRIKKVLKERFDIGHSTLEIEGPDSNQHCSNQGLLHSH</sequence>
<dbReference type="FunCoup" id="A0A317ZCT4">
    <property type="interactions" value="181"/>
</dbReference>
<keyword evidence="4 10" id="KW-0812">Transmembrane</keyword>
<evidence type="ECO:0000313" key="13">
    <source>
        <dbReference type="EMBL" id="PXA03005.1"/>
    </source>
</evidence>
<evidence type="ECO:0000259" key="11">
    <source>
        <dbReference type="Pfam" id="PF01545"/>
    </source>
</evidence>
<evidence type="ECO:0000256" key="3">
    <source>
        <dbReference type="ARBA" id="ARBA00022448"/>
    </source>
</evidence>
<protein>
    <submittedName>
        <fullName evidence="13">Cation transporter</fullName>
    </submittedName>
</protein>
<dbReference type="InterPro" id="IPR036837">
    <property type="entry name" value="Cation_efflux_CTD_sf"/>
</dbReference>
<dbReference type="Proteomes" id="UP000247099">
    <property type="component" value="Unassembled WGS sequence"/>
</dbReference>
<evidence type="ECO:0000313" key="14">
    <source>
        <dbReference type="Proteomes" id="UP000247099"/>
    </source>
</evidence>
<dbReference type="RefSeq" id="WP_110132061.1">
    <property type="nucleotide sequence ID" value="NZ_QHJQ01000013.1"/>
</dbReference>
<feature type="transmembrane region" description="Helical" evidence="10">
    <location>
        <begin position="86"/>
        <end position="105"/>
    </location>
</feature>
<accession>A0A317ZCT4</accession>
<evidence type="ECO:0000256" key="5">
    <source>
        <dbReference type="ARBA" id="ARBA00022906"/>
    </source>
</evidence>
<dbReference type="InterPro" id="IPR027469">
    <property type="entry name" value="Cation_efflux_TMD_sf"/>
</dbReference>
<feature type="transmembrane region" description="Helical" evidence="10">
    <location>
        <begin position="184"/>
        <end position="202"/>
    </location>
</feature>
<keyword evidence="14" id="KW-1185">Reference proteome</keyword>
<dbReference type="Pfam" id="PF16916">
    <property type="entry name" value="ZT_dimer"/>
    <property type="match status" value="1"/>
</dbReference>
<evidence type="ECO:0000256" key="8">
    <source>
        <dbReference type="ARBA" id="ARBA00023136"/>
    </source>
</evidence>
<keyword evidence="6 10" id="KW-1133">Transmembrane helix</keyword>
<evidence type="ECO:0000256" key="6">
    <source>
        <dbReference type="ARBA" id="ARBA00022989"/>
    </source>
</evidence>
<evidence type="ECO:0000256" key="9">
    <source>
        <dbReference type="SAM" id="MobiDB-lite"/>
    </source>
</evidence>
<feature type="domain" description="Cation efflux protein cytoplasmic" evidence="12">
    <location>
        <begin position="214"/>
        <end position="288"/>
    </location>
</feature>
<dbReference type="InterPro" id="IPR027470">
    <property type="entry name" value="Cation_efflux_CTD"/>
</dbReference>
<evidence type="ECO:0000256" key="4">
    <source>
        <dbReference type="ARBA" id="ARBA00022692"/>
    </source>
</evidence>
<comment type="similarity">
    <text evidence="2">Belongs to the cation diffusion facilitator (CDF) transporter (TC 2.A.4) family. SLC30A subfamily.</text>
</comment>
<comment type="caution">
    <text evidence="13">The sequence shown here is derived from an EMBL/GenBank/DDBJ whole genome shotgun (WGS) entry which is preliminary data.</text>
</comment>
<dbReference type="Gene3D" id="1.20.1510.10">
    <property type="entry name" value="Cation efflux protein transmembrane domain"/>
    <property type="match status" value="1"/>
</dbReference>
<dbReference type="PANTHER" id="PTHR11562:SF17">
    <property type="entry name" value="RE54080P-RELATED"/>
    <property type="match status" value="1"/>
</dbReference>
<feature type="transmembrane region" description="Helical" evidence="10">
    <location>
        <begin position="117"/>
        <end position="141"/>
    </location>
</feature>
<dbReference type="InterPro" id="IPR058533">
    <property type="entry name" value="Cation_efflux_TM"/>
</dbReference>
<dbReference type="AlphaFoldDB" id="A0A317ZCT4"/>
<dbReference type="InParanoid" id="A0A317ZCT4"/>
<feature type="compositionally biased region" description="Polar residues" evidence="9">
    <location>
        <begin position="291"/>
        <end position="305"/>
    </location>
</feature>
<dbReference type="InterPro" id="IPR050681">
    <property type="entry name" value="CDF/SLC30A"/>
</dbReference>
<feature type="domain" description="Cation efflux protein transmembrane" evidence="11">
    <location>
        <begin position="20"/>
        <end position="210"/>
    </location>
</feature>
<keyword evidence="3" id="KW-0813">Transport</keyword>
<evidence type="ECO:0000256" key="10">
    <source>
        <dbReference type="SAM" id="Phobius"/>
    </source>
</evidence>
<evidence type="ECO:0000256" key="7">
    <source>
        <dbReference type="ARBA" id="ARBA00023065"/>
    </source>
</evidence>
<keyword evidence="5" id="KW-0864">Zinc transport</keyword>
<gene>
    <name evidence="13" type="ORF">DDZ13_13865</name>
</gene>
<dbReference type="EMBL" id="QHJQ01000013">
    <property type="protein sequence ID" value="PXA03005.1"/>
    <property type="molecule type" value="Genomic_DNA"/>
</dbReference>
<keyword evidence="8 10" id="KW-0472">Membrane</keyword>